<gene>
    <name evidence="2" type="ORF">IFR04_000318</name>
</gene>
<evidence type="ECO:0008006" key="4">
    <source>
        <dbReference type="Google" id="ProtNLM"/>
    </source>
</evidence>
<sequence>MGPDLYSDSQEVIATQTLLMVRELITCEIRHWNDILRDRVDVFATLGVNGFSDGHRGAAAWAVLRLDLAQAIASRTPPITAVETWRSPSQYPQNDIQPEVSEEGESPEWTRRSILLCAEVAQLCFSTELAHPAKMHATTRTWTSLYHRTHAWFETIPLSMQAILTLPISSTRSAPPHQFPLILYTCRSDMFAAIMHHTTSILLLESKPPVSQSTSSLKSQTWHAVQICGVCLANNATWSHDPTVLAELIYAGRFISYHEQRKEVLRSLYLLVKESGLRMGEAVDDMVATWKLDSGFDT</sequence>
<dbReference type="Proteomes" id="UP000664132">
    <property type="component" value="Unassembled WGS sequence"/>
</dbReference>
<accession>A0A8H7WKN0</accession>
<evidence type="ECO:0000313" key="3">
    <source>
        <dbReference type="Proteomes" id="UP000664132"/>
    </source>
</evidence>
<evidence type="ECO:0000313" key="2">
    <source>
        <dbReference type="EMBL" id="KAG4426436.1"/>
    </source>
</evidence>
<evidence type="ECO:0000256" key="1">
    <source>
        <dbReference type="SAM" id="MobiDB-lite"/>
    </source>
</evidence>
<keyword evidence="3" id="KW-1185">Reference proteome</keyword>
<feature type="region of interest" description="Disordered" evidence="1">
    <location>
        <begin position="84"/>
        <end position="106"/>
    </location>
</feature>
<organism evidence="2 3">
    <name type="scientific">Cadophora malorum</name>
    <dbReference type="NCBI Taxonomy" id="108018"/>
    <lineage>
        <taxon>Eukaryota</taxon>
        <taxon>Fungi</taxon>
        <taxon>Dikarya</taxon>
        <taxon>Ascomycota</taxon>
        <taxon>Pezizomycotina</taxon>
        <taxon>Leotiomycetes</taxon>
        <taxon>Helotiales</taxon>
        <taxon>Ploettnerulaceae</taxon>
        <taxon>Cadophora</taxon>
    </lineage>
</organism>
<dbReference type="AlphaFoldDB" id="A0A8H7WKN0"/>
<comment type="caution">
    <text evidence="2">The sequence shown here is derived from an EMBL/GenBank/DDBJ whole genome shotgun (WGS) entry which is preliminary data.</text>
</comment>
<proteinExistence type="predicted"/>
<dbReference type="OrthoDB" id="5419315at2759"/>
<protein>
    <recommendedName>
        <fullName evidence="4">Transcription factor domain-containing protein</fullName>
    </recommendedName>
</protein>
<name>A0A8H7WKN0_9HELO</name>
<dbReference type="EMBL" id="JAFJYH010000002">
    <property type="protein sequence ID" value="KAG4426436.1"/>
    <property type="molecule type" value="Genomic_DNA"/>
</dbReference>
<reference evidence="2" key="1">
    <citation type="submission" date="2021-02" db="EMBL/GenBank/DDBJ databases">
        <title>Genome sequence Cadophora malorum strain M34.</title>
        <authorList>
            <person name="Stefanovic E."/>
            <person name="Vu D."/>
            <person name="Scully C."/>
            <person name="Dijksterhuis J."/>
            <person name="Roader J."/>
            <person name="Houbraken J."/>
        </authorList>
    </citation>
    <scope>NUCLEOTIDE SEQUENCE</scope>
    <source>
        <strain evidence="2">M34</strain>
    </source>
</reference>
<feature type="compositionally biased region" description="Polar residues" evidence="1">
    <location>
        <begin position="86"/>
        <end position="96"/>
    </location>
</feature>